<dbReference type="AlphaFoldDB" id="T0GYS3"/>
<evidence type="ECO:0000256" key="1">
    <source>
        <dbReference type="SAM" id="MobiDB-lite"/>
    </source>
</evidence>
<accession>T0GYS3</accession>
<dbReference type="PATRIC" id="fig|1114964.3.peg.557"/>
<sequence length="53" mass="5476">MVDAGRCSSGAPQGFVRGACRARGHSAGEQVTRKPQMRNSGENGFAIGGDLRA</sequence>
<dbReference type="Proteomes" id="UP000015524">
    <property type="component" value="Unassembled WGS sequence"/>
</dbReference>
<evidence type="ECO:0000313" key="2">
    <source>
        <dbReference type="EMBL" id="EQB05093.1"/>
    </source>
</evidence>
<keyword evidence="3" id="KW-1185">Reference proteome</keyword>
<protein>
    <submittedName>
        <fullName evidence="2">Uncharacterized protein</fullName>
    </submittedName>
</protein>
<dbReference type="RefSeq" id="WP_021243557.1">
    <property type="nucleotide sequence ID" value="NZ_ATIB01000027.1"/>
</dbReference>
<dbReference type="EMBL" id="ATIB01000027">
    <property type="protein sequence ID" value="EQB05093.1"/>
    <property type="molecule type" value="Genomic_DNA"/>
</dbReference>
<comment type="caution">
    <text evidence="2">The sequence shown here is derived from an EMBL/GenBank/DDBJ whole genome shotgun (WGS) entry which is preliminary data.</text>
</comment>
<name>T0GYS3_9SPHN</name>
<evidence type="ECO:0000313" key="3">
    <source>
        <dbReference type="Proteomes" id="UP000015524"/>
    </source>
</evidence>
<feature type="region of interest" description="Disordered" evidence="1">
    <location>
        <begin position="1"/>
        <end position="53"/>
    </location>
</feature>
<proteinExistence type="predicted"/>
<gene>
    <name evidence="2" type="ORF">L485_02965</name>
</gene>
<reference evidence="2 3" key="1">
    <citation type="journal article" date="2013" name="Genome Announc.">
        <title>Draft Genome Sequence of a Hexachlorocyclohexane-Degrading Bacterium, Sphingobium baderi Strain LL03T.</title>
        <authorList>
            <person name="Kaur J."/>
            <person name="Verma H."/>
            <person name="Tripathi C."/>
            <person name="Khurana J.P."/>
            <person name="Lal R."/>
        </authorList>
    </citation>
    <scope>NUCLEOTIDE SEQUENCE [LARGE SCALE GENOMIC DNA]</scope>
    <source>
        <strain evidence="2 3">LL03</strain>
    </source>
</reference>
<organism evidence="2 3">
    <name type="scientific">Sphingobium baderi LL03</name>
    <dbReference type="NCBI Taxonomy" id="1114964"/>
    <lineage>
        <taxon>Bacteria</taxon>
        <taxon>Pseudomonadati</taxon>
        <taxon>Pseudomonadota</taxon>
        <taxon>Alphaproteobacteria</taxon>
        <taxon>Sphingomonadales</taxon>
        <taxon>Sphingomonadaceae</taxon>
        <taxon>Sphingobium</taxon>
    </lineage>
</organism>